<reference evidence="1" key="1">
    <citation type="submission" date="2022-03" db="EMBL/GenBank/DDBJ databases">
        <authorList>
            <person name="Lindestad O."/>
        </authorList>
    </citation>
    <scope>NUCLEOTIDE SEQUENCE</scope>
</reference>
<dbReference type="AlphaFoldDB" id="A0A8S4QG23"/>
<evidence type="ECO:0000313" key="1">
    <source>
        <dbReference type="EMBL" id="CAH2209114.1"/>
    </source>
</evidence>
<name>A0A8S4QG23_9NEOP</name>
<gene>
    <name evidence="1" type="primary">jg3745</name>
    <name evidence="1" type="ORF">PAEG_LOCUS1516</name>
</gene>
<proteinExistence type="predicted"/>
<comment type="caution">
    <text evidence="1">The sequence shown here is derived from an EMBL/GenBank/DDBJ whole genome shotgun (WGS) entry which is preliminary data.</text>
</comment>
<sequence>MTIFTVICWVTITFFGESVRLMVNKETNETLTEEVPRLPLKAWYPFDAMSGTMYIVAFVFQVNNAF</sequence>
<dbReference type="Proteomes" id="UP000838756">
    <property type="component" value="Unassembled WGS sequence"/>
</dbReference>
<evidence type="ECO:0000313" key="2">
    <source>
        <dbReference type="Proteomes" id="UP000838756"/>
    </source>
</evidence>
<accession>A0A8S4QG23</accession>
<dbReference type="EMBL" id="CAKXAJ010005355">
    <property type="protein sequence ID" value="CAH2209114.1"/>
    <property type="molecule type" value="Genomic_DNA"/>
</dbReference>
<dbReference type="OrthoDB" id="8175157at2759"/>
<protein>
    <submittedName>
        <fullName evidence="1">Jg3745 protein</fullName>
    </submittedName>
</protein>
<keyword evidence="2" id="KW-1185">Reference proteome</keyword>
<organism evidence="1 2">
    <name type="scientific">Pararge aegeria aegeria</name>
    <dbReference type="NCBI Taxonomy" id="348720"/>
    <lineage>
        <taxon>Eukaryota</taxon>
        <taxon>Metazoa</taxon>
        <taxon>Ecdysozoa</taxon>
        <taxon>Arthropoda</taxon>
        <taxon>Hexapoda</taxon>
        <taxon>Insecta</taxon>
        <taxon>Pterygota</taxon>
        <taxon>Neoptera</taxon>
        <taxon>Endopterygota</taxon>
        <taxon>Lepidoptera</taxon>
        <taxon>Glossata</taxon>
        <taxon>Ditrysia</taxon>
        <taxon>Papilionoidea</taxon>
        <taxon>Nymphalidae</taxon>
        <taxon>Satyrinae</taxon>
        <taxon>Satyrini</taxon>
        <taxon>Parargina</taxon>
        <taxon>Pararge</taxon>
    </lineage>
</organism>